<reference evidence="1 2" key="1">
    <citation type="submission" date="2019-03" db="EMBL/GenBank/DDBJ databases">
        <title>Genomic Encyclopedia of Type Strains, Phase IV (KMG-IV): sequencing the most valuable type-strain genomes for metagenomic binning, comparative biology and taxonomic classification.</title>
        <authorList>
            <person name="Goeker M."/>
        </authorList>
    </citation>
    <scope>NUCLEOTIDE SEQUENCE [LARGE SCALE GENOMIC DNA]</scope>
    <source>
        <strain evidence="1 2">DSM 103923</strain>
    </source>
</reference>
<dbReference type="InterPro" id="IPR036388">
    <property type="entry name" value="WH-like_DNA-bd_sf"/>
</dbReference>
<dbReference type="AlphaFoldDB" id="A0A4R3JXB7"/>
<dbReference type="Pfam" id="PF25212">
    <property type="entry name" value="HVO_A0114"/>
    <property type="match status" value="1"/>
</dbReference>
<evidence type="ECO:0000313" key="2">
    <source>
        <dbReference type="Proteomes" id="UP000295135"/>
    </source>
</evidence>
<name>A0A4R3JXB7_9PROT</name>
<dbReference type="Gene3D" id="1.10.10.10">
    <property type="entry name" value="Winged helix-like DNA-binding domain superfamily/Winged helix DNA-binding domain"/>
    <property type="match status" value="1"/>
</dbReference>
<dbReference type="EMBL" id="SLZY01000008">
    <property type="protein sequence ID" value="TCS71770.1"/>
    <property type="molecule type" value="Genomic_DNA"/>
</dbReference>
<keyword evidence="2" id="KW-1185">Reference proteome</keyword>
<proteinExistence type="predicted"/>
<accession>A0A4R3JXB7</accession>
<dbReference type="InterPro" id="IPR036390">
    <property type="entry name" value="WH_DNA-bd_sf"/>
</dbReference>
<organism evidence="1 2">
    <name type="scientific">Sulfuritortus calidifontis</name>
    <dbReference type="NCBI Taxonomy" id="1914471"/>
    <lineage>
        <taxon>Bacteria</taxon>
        <taxon>Pseudomonadati</taxon>
        <taxon>Pseudomonadota</taxon>
        <taxon>Betaproteobacteria</taxon>
        <taxon>Nitrosomonadales</taxon>
        <taxon>Thiobacillaceae</taxon>
        <taxon>Sulfuritortus</taxon>
    </lineage>
</organism>
<gene>
    <name evidence="1" type="ORF">EDC61_108113</name>
</gene>
<dbReference type="OrthoDB" id="5514107at2"/>
<sequence>MSKVEIIITTPAQALKDAAAVWQRAQAGDKAITATIGFGSPSELFAAITDKRLELLRHVASHEALNIHQLAQALERDYKNVHTDVKALEDLGLLERQDGKLIAPFDEIDIKVALKEAA</sequence>
<dbReference type="Proteomes" id="UP000295135">
    <property type="component" value="Unassembled WGS sequence"/>
</dbReference>
<comment type="caution">
    <text evidence="1">The sequence shown here is derived from an EMBL/GenBank/DDBJ whole genome shotgun (WGS) entry which is preliminary data.</text>
</comment>
<protein>
    <submittedName>
        <fullName evidence="1">Putative transcriptional regulator</fullName>
    </submittedName>
</protein>
<dbReference type="SUPFAM" id="SSF46785">
    <property type="entry name" value="Winged helix' DNA-binding domain"/>
    <property type="match status" value="1"/>
</dbReference>
<evidence type="ECO:0000313" key="1">
    <source>
        <dbReference type="EMBL" id="TCS71770.1"/>
    </source>
</evidence>